<reference evidence="2 3" key="1">
    <citation type="submission" date="2020-03" db="EMBL/GenBank/DDBJ databases">
        <title>Genomic Encyclopedia of Type Strains, Phase IV (KMG-IV): sequencing the most valuable type-strain genomes for metagenomic binning, comparative biology and taxonomic classification.</title>
        <authorList>
            <person name="Goeker M."/>
        </authorList>
    </citation>
    <scope>NUCLEOTIDE SEQUENCE [LARGE SCALE GENOMIC DNA]</scope>
    <source>
        <strain evidence="2 3">DSM 102865</strain>
    </source>
</reference>
<feature type="domain" description="ApeI dehydratase-like" evidence="1">
    <location>
        <begin position="14"/>
        <end position="91"/>
    </location>
</feature>
<dbReference type="EC" id="4.2.1.59" evidence="2"/>
<dbReference type="EMBL" id="JAASQJ010000004">
    <property type="protein sequence ID" value="NIJ55135.1"/>
    <property type="molecule type" value="Genomic_DNA"/>
</dbReference>
<sequence length="118" mass="13361">MLENDLFSILKMDRADGEIVSEVSINATHPIYKGHFPGSPVTPGVILLQMVKAVMQNHLQRDPRLNAIKTCKFLEILNPDKTKSFNIKISFKQLERLEVVATGYSADVVFFKLQATYH</sequence>
<protein>
    <submittedName>
        <fullName evidence="2">3-hydroxyacyl-[acyl-carrier-protein] dehydratase</fullName>
        <ecNumber evidence="2">4.2.1.59</ecNumber>
    </submittedName>
</protein>
<evidence type="ECO:0000259" key="1">
    <source>
        <dbReference type="Pfam" id="PF22818"/>
    </source>
</evidence>
<evidence type="ECO:0000313" key="2">
    <source>
        <dbReference type="EMBL" id="NIJ55135.1"/>
    </source>
</evidence>
<name>A0ABX0UU12_9BACT</name>
<dbReference type="GO" id="GO:0019171">
    <property type="term" value="F:(3R)-hydroxyacyl-[acyl-carrier-protein] dehydratase activity"/>
    <property type="evidence" value="ECO:0007669"/>
    <property type="project" value="UniProtKB-EC"/>
</dbReference>
<comment type="caution">
    <text evidence="2">The sequence shown here is derived from an EMBL/GenBank/DDBJ whole genome shotgun (WGS) entry which is preliminary data.</text>
</comment>
<dbReference type="Gene3D" id="3.10.129.10">
    <property type="entry name" value="Hotdog Thioesterase"/>
    <property type="match status" value="1"/>
</dbReference>
<dbReference type="Pfam" id="PF22818">
    <property type="entry name" value="ApeI-like"/>
    <property type="match status" value="1"/>
</dbReference>
<accession>A0ABX0UU12</accession>
<dbReference type="Proteomes" id="UP001179181">
    <property type="component" value="Unassembled WGS sequence"/>
</dbReference>
<dbReference type="SUPFAM" id="SSF54637">
    <property type="entry name" value="Thioesterase/thiol ester dehydrase-isomerase"/>
    <property type="match status" value="1"/>
</dbReference>
<keyword evidence="2" id="KW-0456">Lyase</keyword>
<evidence type="ECO:0000313" key="3">
    <source>
        <dbReference type="Proteomes" id="UP001179181"/>
    </source>
</evidence>
<gene>
    <name evidence="2" type="ORF">FHS68_004322</name>
</gene>
<dbReference type="InterPro" id="IPR029069">
    <property type="entry name" value="HotDog_dom_sf"/>
</dbReference>
<dbReference type="InterPro" id="IPR054545">
    <property type="entry name" value="ApeI-like"/>
</dbReference>
<dbReference type="RefSeq" id="WP_167274456.1">
    <property type="nucleotide sequence ID" value="NZ_JAASQJ010000004.1"/>
</dbReference>
<keyword evidence="3" id="KW-1185">Reference proteome</keyword>
<proteinExistence type="predicted"/>
<organism evidence="2 3">
    <name type="scientific">Dyadobacter arcticus</name>
    <dbReference type="NCBI Taxonomy" id="1078754"/>
    <lineage>
        <taxon>Bacteria</taxon>
        <taxon>Pseudomonadati</taxon>
        <taxon>Bacteroidota</taxon>
        <taxon>Cytophagia</taxon>
        <taxon>Cytophagales</taxon>
        <taxon>Spirosomataceae</taxon>
        <taxon>Dyadobacter</taxon>
    </lineage>
</organism>